<dbReference type="Pfam" id="PF00230">
    <property type="entry name" value="MIP"/>
    <property type="match status" value="1"/>
</dbReference>
<dbReference type="PRINTS" id="PR00783">
    <property type="entry name" value="MINTRINSICP"/>
</dbReference>
<comment type="similarity">
    <text evidence="2">Belongs to the MIP/aquaporin (TC 1.A.8) family.</text>
</comment>
<dbReference type="PANTHER" id="PTHR19139">
    <property type="entry name" value="AQUAPORIN TRANSPORTER"/>
    <property type="match status" value="1"/>
</dbReference>
<dbReference type="GO" id="GO:0015250">
    <property type="term" value="F:water channel activity"/>
    <property type="evidence" value="ECO:0007669"/>
    <property type="project" value="TreeGrafter"/>
</dbReference>
<keyword evidence="6 8" id="KW-1133">Transmembrane helix</keyword>
<keyword evidence="5 8" id="KW-0812">Transmembrane</keyword>
<evidence type="ECO:0000256" key="1">
    <source>
        <dbReference type="ARBA" id="ARBA00004651"/>
    </source>
</evidence>
<evidence type="ECO:0000313" key="9">
    <source>
        <dbReference type="EMBL" id="TQS82975.1"/>
    </source>
</evidence>
<organism evidence="9 10">
    <name type="scientific">Candidatus Methanomassiliicoccus intestinalis</name>
    <dbReference type="NCBI Taxonomy" id="1406512"/>
    <lineage>
        <taxon>Archaea</taxon>
        <taxon>Methanobacteriati</taxon>
        <taxon>Thermoplasmatota</taxon>
        <taxon>Thermoplasmata</taxon>
        <taxon>Methanomassiliicoccales</taxon>
        <taxon>Methanomassiliicoccaceae</taxon>
        <taxon>Methanomassiliicoccus</taxon>
    </lineage>
</organism>
<dbReference type="SUPFAM" id="SSF81338">
    <property type="entry name" value="Aquaporin-like"/>
    <property type="match status" value="1"/>
</dbReference>
<dbReference type="GO" id="GO:0005886">
    <property type="term" value="C:plasma membrane"/>
    <property type="evidence" value="ECO:0007669"/>
    <property type="project" value="UniProtKB-SubCell"/>
</dbReference>
<evidence type="ECO:0000256" key="5">
    <source>
        <dbReference type="ARBA" id="ARBA00022692"/>
    </source>
</evidence>
<feature type="transmembrane region" description="Helical" evidence="8">
    <location>
        <begin position="29"/>
        <end position="51"/>
    </location>
</feature>
<accession>A0A8J8PDY2</accession>
<comment type="subcellular location">
    <subcellularLocation>
        <location evidence="1">Cell membrane</location>
        <topology evidence="1">Multi-pass membrane protein</topology>
    </subcellularLocation>
</comment>
<dbReference type="InterPro" id="IPR023271">
    <property type="entry name" value="Aquaporin-like"/>
</dbReference>
<dbReference type="EMBL" id="LVVT01000014">
    <property type="protein sequence ID" value="TQS82975.1"/>
    <property type="molecule type" value="Genomic_DNA"/>
</dbReference>
<proteinExistence type="inferred from homology"/>
<dbReference type="PROSITE" id="PS00221">
    <property type="entry name" value="MIP"/>
    <property type="match status" value="1"/>
</dbReference>
<evidence type="ECO:0000256" key="2">
    <source>
        <dbReference type="ARBA" id="ARBA00006175"/>
    </source>
</evidence>
<keyword evidence="7 8" id="KW-0472">Membrane</keyword>
<dbReference type="Gene3D" id="1.20.1080.10">
    <property type="entry name" value="Glycerol uptake facilitator protein"/>
    <property type="match status" value="1"/>
</dbReference>
<keyword evidence="4" id="KW-1003">Cell membrane</keyword>
<evidence type="ECO:0000256" key="6">
    <source>
        <dbReference type="ARBA" id="ARBA00022989"/>
    </source>
</evidence>
<feature type="transmembrane region" description="Helical" evidence="8">
    <location>
        <begin position="182"/>
        <end position="205"/>
    </location>
</feature>
<evidence type="ECO:0000256" key="4">
    <source>
        <dbReference type="ARBA" id="ARBA00022475"/>
    </source>
</evidence>
<keyword evidence="3" id="KW-0813">Transport</keyword>
<name>A0A8J8PDY2_9ARCH</name>
<reference evidence="9" key="1">
    <citation type="submission" date="2016-03" db="EMBL/GenBank/DDBJ databases">
        <authorList>
            <person name="Borrel G."/>
            <person name="Mccann A."/>
            <person name="O'Toole P.W."/>
        </authorList>
    </citation>
    <scope>NUCLEOTIDE SEQUENCE</scope>
    <source>
        <strain evidence="9">183</strain>
    </source>
</reference>
<protein>
    <recommendedName>
        <fullName evidence="11">Major intrinsic protein</fullName>
    </recommendedName>
</protein>
<dbReference type="InterPro" id="IPR022357">
    <property type="entry name" value="MIP_CS"/>
</dbReference>
<sequence>MGLIIVAIGSIILPQLVWGAEFGYQFVFMNAVAVGFVLFALIETFGPLSGSHFNPAVTIALLVSKEITPKKAAAYIVAQICGALVGIFLLNIIFYDTTQALYFVSDIDRSSIYILISEFLCTFMLVAVIFGCVRGTSNKTSLAVGLFVGGMIITTSSTMFANPAVDIARIFTNAACGINPMSAVYFIIADILGAICAAVLFNWLYPLKLKEGEKCEPFDCSTCQSTPEQTVTRKLEDGEKCEPFDCSTCQNTPEQKATRKLDDDEKCDPFDCSRRDNK</sequence>
<evidence type="ECO:0000256" key="8">
    <source>
        <dbReference type="SAM" id="Phobius"/>
    </source>
</evidence>
<dbReference type="Proteomes" id="UP000752814">
    <property type="component" value="Unassembled WGS sequence"/>
</dbReference>
<feature type="transmembrane region" description="Helical" evidence="8">
    <location>
        <begin position="72"/>
        <end position="95"/>
    </location>
</feature>
<evidence type="ECO:0000256" key="3">
    <source>
        <dbReference type="ARBA" id="ARBA00022448"/>
    </source>
</evidence>
<evidence type="ECO:0000256" key="7">
    <source>
        <dbReference type="ARBA" id="ARBA00023136"/>
    </source>
</evidence>
<dbReference type="InterPro" id="IPR034294">
    <property type="entry name" value="Aquaporin_transptr"/>
</dbReference>
<dbReference type="PANTHER" id="PTHR19139:SF199">
    <property type="entry name" value="MIP17260P"/>
    <property type="match status" value="1"/>
</dbReference>
<evidence type="ECO:0008006" key="11">
    <source>
        <dbReference type="Google" id="ProtNLM"/>
    </source>
</evidence>
<comment type="caution">
    <text evidence="9">The sequence shown here is derived from an EMBL/GenBank/DDBJ whole genome shotgun (WGS) entry which is preliminary data.</text>
</comment>
<gene>
    <name evidence="9" type="ORF">A3207_03280</name>
</gene>
<dbReference type="AlphaFoldDB" id="A0A8J8PDY2"/>
<dbReference type="InterPro" id="IPR000425">
    <property type="entry name" value="MIP"/>
</dbReference>
<evidence type="ECO:0000313" key="10">
    <source>
        <dbReference type="Proteomes" id="UP000752814"/>
    </source>
</evidence>
<feature type="transmembrane region" description="Helical" evidence="8">
    <location>
        <begin position="142"/>
        <end position="162"/>
    </location>
</feature>
<feature type="transmembrane region" description="Helical" evidence="8">
    <location>
        <begin position="110"/>
        <end position="130"/>
    </location>
</feature>